<feature type="compositionally biased region" description="Basic and acidic residues" evidence="1">
    <location>
        <begin position="178"/>
        <end position="200"/>
    </location>
</feature>
<proteinExistence type="predicted"/>
<accession>A0AAU7J9J6</accession>
<reference evidence="2" key="1">
    <citation type="submission" date="2024-05" db="EMBL/GenBank/DDBJ databases">
        <authorList>
            <person name="Kim S."/>
            <person name="Heo J."/>
            <person name="Choi H."/>
            <person name="Choi Y."/>
            <person name="Kwon S.-W."/>
            <person name="Kim Y."/>
        </authorList>
    </citation>
    <scope>NUCLEOTIDE SEQUENCE</scope>
    <source>
        <strain evidence="2">KACC 23698</strain>
    </source>
</reference>
<dbReference type="AlphaFoldDB" id="A0AAU7J9J6"/>
<protein>
    <submittedName>
        <fullName evidence="2">Uncharacterized protein</fullName>
    </submittedName>
</protein>
<feature type="region of interest" description="Disordered" evidence="1">
    <location>
        <begin position="148"/>
        <end position="200"/>
    </location>
</feature>
<dbReference type="EMBL" id="CP157484">
    <property type="protein sequence ID" value="XBO36975.1"/>
    <property type="molecule type" value="Genomic_DNA"/>
</dbReference>
<sequence length="200" mass="23011">MTKTNGGGCPRRRHLATVRAKFLRLYKEGHLIDPKTGKWMSTYYLGRLLDVPGSTAKRWIDKHCPDYAAALAARGKNDKATVEAKKAAMRALIEAGEHVSSCGFFMPAYLLAHDLNISPTTFMKWAWEMAPELAARWREGHCNHWRTAPSAEMEAQRANQRASARKQRQYSRRTNTRRLNEMRRELDTKHHNTETTDDTR</sequence>
<dbReference type="RefSeq" id="WP_406853797.1">
    <property type="nucleotide sequence ID" value="NZ_CP157484.1"/>
</dbReference>
<feature type="compositionally biased region" description="Basic residues" evidence="1">
    <location>
        <begin position="163"/>
        <end position="176"/>
    </location>
</feature>
<organism evidence="2">
    <name type="scientific">Alsobacter sp. KACC 23698</name>
    <dbReference type="NCBI Taxonomy" id="3149229"/>
    <lineage>
        <taxon>Bacteria</taxon>
        <taxon>Pseudomonadati</taxon>
        <taxon>Pseudomonadota</taxon>
        <taxon>Alphaproteobacteria</taxon>
        <taxon>Hyphomicrobiales</taxon>
        <taxon>Alsobacteraceae</taxon>
        <taxon>Alsobacter</taxon>
    </lineage>
</organism>
<name>A0AAU7J9J6_9HYPH</name>
<evidence type="ECO:0000256" key="1">
    <source>
        <dbReference type="SAM" id="MobiDB-lite"/>
    </source>
</evidence>
<evidence type="ECO:0000313" key="2">
    <source>
        <dbReference type="EMBL" id="XBO36975.1"/>
    </source>
</evidence>
<gene>
    <name evidence="2" type="ORF">ABEG18_14645</name>
</gene>